<dbReference type="Gene3D" id="3.20.20.10">
    <property type="entry name" value="Alanine racemase"/>
    <property type="match status" value="1"/>
</dbReference>
<protein>
    <submittedName>
        <fullName evidence="1">Type III PLP-dependent enzyme</fullName>
    </submittedName>
</protein>
<evidence type="ECO:0000313" key="1">
    <source>
        <dbReference type="EMBL" id="MBR7678934.1"/>
    </source>
</evidence>
<feature type="non-terminal residue" evidence="1">
    <location>
        <position position="75"/>
    </location>
</feature>
<dbReference type="EMBL" id="JAGSMN010002036">
    <property type="protein sequence ID" value="MBR7678934.1"/>
    <property type="molecule type" value="Genomic_DNA"/>
</dbReference>
<dbReference type="AlphaFoldDB" id="A0A8T4JBJ7"/>
<organism evidence="1 2">
    <name type="scientific">Streptomyces daliensis</name>
    <dbReference type="NCBI Taxonomy" id="299421"/>
    <lineage>
        <taxon>Bacteria</taxon>
        <taxon>Bacillati</taxon>
        <taxon>Actinomycetota</taxon>
        <taxon>Actinomycetes</taxon>
        <taxon>Kitasatosporales</taxon>
        <taxon>Streptomycetaceae</taxon>
        <taxon>Streptomyces</taxon>
    </lineage>
</organism>
<dbReference type="Proteomes" id="UP000675554">
    <property type="component" value="Unassembled WGS sequence"/>
</dbReference>
<accession>A0A8T4JBJ7</accession>
<evidence type="ECO:0000313" key="2">
    <source>
        <dbReference type="Proteomes" id="UP000675554"/>
    </source>
</evidence>
<reference evidence="1" key="1">
    <citation type="submission" date="2021-04" db="EMBL/GenBank/DDBJ databases">
        <title>Sequencing of actinobacteria type strains.</title>
        <authorList>
            <person name="Nguyen G.-S."/>
            <person name="Wentzel A."/>
        </authorList>
    </citation>
    <scope>NUCLEOTIDE SEQUENCE</scope>
    <source>
        <strain evidence="1">DSM 42095</strain>
    </source>
</reference>
<dbReference type="InterPro" id="IPR029066">
    <property type="entry name" value="PLP-binding_barrel"/>
</dbReference>
<proteinExistence type="predicted"/>
<comment type="caution">
    <text evidence="1">The sequence shown here is derived from an EMBL/GenBank/DDBJ whole genome shotgun (WGS) entry which is preliminary data.</text>
</comment>
<feature type="non-terminal residue" evidence="1">
    <location>
        <position position="1"/>
    </location>
</feature>
<sequence length="75" mass="7647">RLPPGREVAVLLRANLPMPADGLAGSALAMGGGPTPFGLDLDGLASCLRLLAEGRWPRLAPRGLHAHLASGLDAT</sequence>
<keyword evidence="2" id="KW-1185">Reference proteome</keyword>
<name>A0A8T4JBJ7_9ACTN</name>
<gene>
    <name evidence="1" type="ORF">KDA82_39530</name>
</gene>
<dbReference type="SUPFAM" id="SSF51419">
    <property type="entry name" value="PLP-binding barrel"/>
    <property type="match status" value="1"/>
</dbReference>